<gene>
    <name evidence="1" type="ORF">SAMN02910377_02184</name>
</gene>
<keyword evidence="2" id="KW-1185">Reference proteome</keyword>
<dbReference type="AlphaFoldDB" id="A0A1H7KZU1"/>
<protein>
    <submittedName>
        <fullName evidence="1">Uncharacterized protein</fullName>
    </submittedName>
</protein>
<dbReference type="EMBL" id="FNZX01000014">
    <property type="protein sequence ID" value="SEK91976.1"/>
    <property type="molecule type" value="Genomic_DNA"/>
</dbReference>
<dbReference type="Proteomes" id="UP000182321">
    <property type="component" value="Unassembled WGS sequence"/>
</dbReference>
<proteinExistence type="predicted"/>
<evidence type="ECO:0000313" key="1">
    <source>
        <dbReference type="EMBL" id="SEK91976.1"/>
    </source>
</evidence>
<dbReference type="RefSeq" id="WP_143063588.1">
    <property type="nucleotide sequence ID" value="NZ_FNZX01000014.1"/>
</dbReference>
<reference evidence="2" key="1">
    <citation type="submission" date="2016-10" db="EMBL/GenBank/DDBJ databases">
        <authorList>
            <person name="Varghese N."/>
        </authorList>
    </citation>
    <scope>NUCLEOTIDE SEQUENCE [LARGE SCALE GENOMIC DNA]</scope>
    <source>
        <strain evidence="2">ACV-9</strain>
    </source>
</reference>
<accession>A0A1H7KZU1</accession>
<organism evidence="1 2">
    <name type="scientific">Pseudobutyrivibrio ruminis</name>
    <dbReference type="NCBI Taxonomy" id="46206"/>
    <lineage>
        <taxon>Bacteria</taxon>
        <taxon>Bacillati</taxon>
        <taxon>Bacillota</taxon>
        <taxon>Clostridia</taxon>
        <taxon>Lachnospirales</taxon>
        <taxon>Lachnospiraceae</taxon>
        <taxon>Pseudobutyrivibrio</taxon>
    </lineage>
</organism>
<sequence>MRNKSPLSIELYNTLMQDGYGHQFATLITDNLNTDFTAGRMLGYLAHYDHLPEVEIADEMLAILSDRKQIMDKKAAESYNAAWNNYRQAGIFDNIEE</sequence>
<evidence type="ECO:0000313" key="2">
    <source>
        <dbReference type="Proteomes" id="UP000182321"/>
    </source>
</evidence>
<name>A0A1H7KZU1_9FIRM</name>